<evidence type="ECO:0000313" key="2">
    <source>
        <dbReference type="EMBL" id="EQD30887.1"/>
    </source>
</evidence>
<dbReference type="AlphaFoldDB" id="T0YGB2"/>
<sequence length="137" mass="15633">MTWVTERRPHVDRCASAWFIRRFVDGKAVFRFIERGETIPRGSIPYDLPSAALGHHGRLVTFDALLAKYPRKDGGLSRMADLVRDIDLGIFRLPESHGLDHILYGLLLAEADDREILRQTHPIFEGLYRYLGGEGET</sequence>
<protein>
    <submittedName>
        <fullName evidence="2">ChrB protein</fullName>
    </submittedName>
</protein>
<feature type="domain" description="ChrB C-terminal" evidence="1">
    <location>
        <begin position="3"/>
        <end position="130"/>
    </location>
</feature>
<dbReference type="EMBL" id="AUZZ01010101">
    <property type="protein sequence ID" value="EQD30887.1"/>
    <property type="molecule type" value="Genomic_DNA"/>
</dbReference>
<proteinExistence type="predicted"/>
<reference evidence="2" key="1">
    <citation type="submission" date="2013-08" db="EMBL/GenBank/DDBJ databases">
        <authorList>
            <person name="Mendez C."/>
            <person name="Richter M."/>
            <person name="Ferrer M."/>
            <person name="Sanchez J."/>
        </authorList>
    </citation>
    <scope>NUCLEOTIDE SEQUENCE</scope>
</reference>
<accession>T0YGB2</accession>
<comment type="caution">
    <text evidence="2">The sequence shown here is derived from an EMBL/GenBank/DDBJ whole genome shotgun (WGS) entry which is preliminary data.</text>
</comment>
<name>T0YGB2_9ZZZZ</name>
<gene>
    <name evidence="2" type="ORF">B2A_13938</name>
</gene>
<dbReference type="InterPro" id="IPR018634">
    <property type="entry name" value="ChrB_C"/>
</dbReference>
<organism evidence="2">
    <name type="scientific">mine drainage metagenome</name>
    <dbReference type="NCBI Taxonomy" id="410659"/>
    <lineage>
        <taxon>unclassified sequences</taxon>
        <taxon>metagenomes</taxon>
        <taxon>ecological metagenomes</taxon>
    </lineage>
</organism>
<reference evidence="2" key="2">
    <citation type="journal article" date="2014" name="ISME J.">
        <title>Microbial stratification in low pH oxic and suboxic macroscopic growths along an acid mine drainage.</title>
        <authorList>
            <person name="Mendez-Garcia C."/>
            <person name="Mesa V."/>
            <person name="Sprenger R.R."/>
            <person name="Richter M."/>
            <person name="Diez M.S."/>
            <person name="Solano J."/>
            <person name="Bargiela R."/>
            <person name="Golyshina O.V."/>
            <person name="Manteca A."/>
            <person name="Ramos J.L."/>
            <person name="Gallego J.R."/>
            <person name="Llorente I."/>
            <person name="Martins Dos Santos V.A."/>
            <person name="Jensen O.N."/>
            <person name="Pelaez A.I."/>
            <person name="Sanchez J."/>
            <person name="Ferrer M."/>
        </authorList>
    </citation>
    <scope>NUCLEOTIDE SEQUENCE</scope>
</reference>
<dbReference type="Pfam" id="PF09828">
    <property type="entry name" value="ChrB_C"/>
    <property type="match status" value="1"/>
</dbReference>
<evidence type="ECO:0000259" key="1">
    <source>
        <dbReference type="Pfam" id="PF09828"/>
    </source>
</evidence>